<protein>
    <submittedName>
        <fullName evidence="1">Uncharacterized protein</fullName>
    </submittedName>
</protein>
<dbReference type="EMBL" id="CP043884">
    <property type="protein sequence ID" value="QOI43593.1"/>
    <property type="molecule type" value="Genomic_DNA"/>
</dbReference>
<name>A0AAP9WDN4_LEPIR</name>
<proteinExistence type="predicted"/>
<evidence type="ECO:0000313" key="2">
    <source>
        <dbReference type="Proteomes" id="UP000663124"/>
    </source>
</evidence>
<sequence length="95" mass="11105">MSLFQKMNIQSPLKTANNPQIRHNFCGLPYFCKIDGSFRMLFSYVRIVKTYSKSLYAYANTLEFSNKPLKLPQKWLSWDICELSSNLYVLGLILN</sequence>
<gene>
    <name evidence="1" type="ORF">Lepto782_15940</name>
</gene>
<organism evidence="1 2">
    <name type="scientific">Leptospira interrogans serovar Canicola</name>
    <dbReference type="NCBI Taxonomy" id="211880"/>
    <lineage>
        <taxon>Bacteria</taxon>
        <taxon>Pseudomonadati</taxon>
        <taxon>Spirochaetota</taxon>
        <taxon>Spirochaetia</taxon>
        <taxon>Leptospirales</taxon>
        <taxon>Leptospiraceae</taxon>
        <taxon>Leptospira</taxon>
    </lineage>
</organism>
<evidence type="ECO:0000313" key="1">
    <source>
        <dbReference type="EMBL" id="QOI43593.1"/>
    </source>
</evidence>
<dbReference type="AlphaFoldDB" id="A0AAP9WDN4"/>
<dbReference type="Proteomes" id="UP000663124">
    <property type="component" value="Chromosome 1"/>
</dbReference>
<accession>A0AAP9WDN4</accession>
<reference evidence="1" key="1">
    <citation type="submission" date="2019-09" db="EMBL/GenBank/DDBJ databases">
        <title>Comparative Genomics of Leptospira interrogans Reveals Genome Plasticity - A Common Adaptive Strategy for Survival in Various Hosts.</title>
        <authorList>
            <person name="Ramli S.R."/>
            <person name="Bunk B."/>
            <person name="Goris M."/>
            <person name="Bhuju S."/>
            <person name="Jarek M."/>
            <person name="Sproer C."/>
            <person name="Mustakim S."/>
            <person name="Strommenger B."/>
            <person name="Pessler F."/>
        </authorList>
    </citation>
    <scope>NUCLEOTIDE SEQUENCE</scope>
    <source>
        <strain evidence="1">782</strain>
    </source>
</reference>